<dbReference type="InterPro" id="IPR036217">
    <property type="entry name" value="MethylDNA_cys_MeTrfase_DNAb"/>
</dbReference>
<sequence>MYISSEYASPVGRLTLAAAGGAITGLWIEGQKYFAAGHELRDISGAGGADIDKGSIAALYAARKWLDAYFAAGRPDARALPLAPEGGEFRCAVWELLLDIPYGAVVTYGELAARYEARTGRKTSPRAIGGAVGHNPVSIIIPCHRVVGADGSLTGYAGGVERKRWLLAHEQAAR</sequence>
<feature type="domain" description="Methylated-DNA-[protein]-cysteine S-methyltransferase DNA binding" evidence="10">
    <location>
        <begin position="88"/>
        <end position="171"/>
    </location>
</feature>
<protein>
    <recommendedName>
        <fullName evidence="9">Methylated-DNA--protein-cysteine methyltransferase</fullName>
        <ecNumber evidence="9">2.1.1.63</ecNumber>
    </recommendedName>
    <alternativeName>
        <fullName evidence="9">6-O-methylguanine-DNA methyltransferase</fullName>
        <shortName evidence="9">MGMT</shortName>
    </alternativeName>
    <alternativeName>
        <fullName evidence="9">O-6-methylguanine-DNA-alkyltransferase</fullName>
    </alternativeName>
</protein>
<dbReference type="CDD" id="cd06445">
    <property type="entry name" value="ATase"/>
    <property type="match status" value="1"/>
</dbReference>
<dbReference type="GO" id="GO:0003908">
    <property type="term" value="F:methylated-DNA-[protein]-cysteine S-methyltransferase activity"/>
    <property type="evidence" value="ECO:0007669"/>
    <property type="project" value="UniProtKB-UniRule"/>
</dbReference>
<evidence type="ECO:0000256" key="9">
    <source>
        <dbReference type="HAMAP-Rule" id="MF_00772"/>
    </source>
</evidence>
<keyword evidence="6 9" id="KW-0227">DNA damage</keyword>
<evidence type="ECO:0000256" key="5">
    <source>
        <dbReference type="ARBA" id="ARBA00022679"/>
    </source>
</evidence>
<dbReference type="EC" id="2.1.1.63" evidence="9"/>
<dbReference type="SUPFAM" id="SSF53155">
    <property type="entry name" value="Methylated DNA-protein cysteine methyltransferase domain"/>
    <property type="match status" value="1"/>
</dbReference>
<dbReference type="InterPro" id="IPR023546">
    <property type="entry name" value="MGMT"/>
</dbReference>
<comment type="function">
    <text evidence="9">Involved in the cellular defense against the biological effects of O6-methylguanine (O6-MeG) and O4-methylthymine (O4-MeT) in DNA. Repairs the methylated nucleobase in DNA by stoichiometrically transferring the methyl group to a cysteine residue in the enzyme. This is a suicide reaction: the enzyme is irreversibly inactivated.</text>
</comment>
<dbReference type="InterPro" id="IPR036388">
    <property type="entry name" value="WH-like_DNA-bd_sf"/>
</dbReference>
<comment type="similarity">
    <text evidence="2 9">Belongs to the MGMT family.</text>
</comment>
<keyword evidence="5 9" id="KW-0808">Transferase</keyword>
<dbReference type="HAMAP" id="MF_00772">
    <property type="entry name" value="OGT"/>
    <property type="match status" value="1"/>
</dbReference>
<comment type="caution">
    <text evidence="11">The sequence shown here is derived from an EMBL/GenBank/DDBJ whole genome shotgun (WGS) entry which is preliminary data.</text>
</comment>
<name>A0A9D0ZC56_9FIRM</name>
<evidence type="ECO:0000256" key="2">
    <source>
        <dbReference type="ARBA" id="ARBA00008711"/>
    </source>
</evidence>
<evidence type="ECO:0000256" key="6">
    <source>
        <dbReference type="ARBA" id="ARBA00022763"/>
    </source>
</evidence>
<dbReference type="EMBL" id="DVGA01000016">
    <property type="protein sequence ID" value="HIQ77835.1"/>
    <property type="molecule type" value="Genomic_DNA"/>
</dbReference>
<dbReference type="InterPro" id="IPR014048">
    <property type="entry name" value="MethylDNA_cys_MeTrfase_DNA-bd"/>
</dbReference>
<comment type="miscellaneous">
    <text evidence="9">This enzyme catalyzes only one turnover and therefore is not strictly catalytic. According to one definition, an enzyme is a biocatalyst that acts repeatedly and over many reaction cycles.</text>
</comment>
<evidence type="ECO:0000313" key="12">
    <source>
        <dbReference type="Proteomes" id="UP000824262"/>
    </source>
</evidence>
<comment type="catalytic activity">
    <reaction evidence="1 9">
        <text>a 4-O-methyl-thymidine in DNA + L-cysteinyl-[protein] = a thymidine in DNA + S-methyl-L-cysteinyl-[protein]</text>
        <dbReference type="Rhea" id="RHEA:53428"/>
        <dbReference type="Rhea" id="RHEA-COMP:10131"/>
        <dbReference type="Rhea" id="RHEA-COMP:10132"/>
        <dbReference type="Rhea" id="RHEA-COMP:13555"/>
        <dbReference type="Rhea" id="RHEA-COMP:13556"/>
        <dbReference type="ChEBI" id="CHEBI:29950"/>
        <dbReference type="ChEBI" id="CHEBI:82612"/>
        <dbReference type="ChEBI" id="CHEBI:137386"/>
        <dbReference type="ChEBI" id="CHEBI:137387"/>
        <dbReference type="EC" id="2.1.1.63"/>
    </reaction>
</comment>
<evidence type="ECO:0000256" key="4">
    <source>
        <dbReference type="ARBA" id="ARBA00022603"/>
    </source>
</evidence>
<reference evidence="11" key="1">
    <citation type="submission" date="2020-10" db="EMBL/GenBank/DDBJ databases">
        <authorList>
            <person name="Gilroy R."/>
        </authorList>
    </citation>
    <scope>NUCLEOTIDE SEQUENCE</scope>
    <source>
        <strain evidence="11">ChiBcolR7-354</strain>
    </source>
</reference>
<dbReference type="NCBIfam" id="TIGR00589">
    <property type="entry name" value="ogt"/>
    <property type="match status" value="1"/>
</dbReference>
<dbReference type="Gene3D" id="1.10.10.10">
    <property type="entry name" value="Winged helix-like DNA-binding domain superfamily/Winged helix DNA-binding domain"/>
    <property type="match status" value="1"/>
</dbReference>
<evidence type="ECO:0000313" key="11">
    <source>
        <dbReference type="EMBL" id="HIQ77835.1"/>
    </source>
</evidence>
<comment type="catalytic activity">
    <reaction evidence="8 9">
        <text>a 6-O-methyl-2'-deoxyguanosine in DNA + L-cysteinyl-[protein] = S-methyl-L-cysteinyl-[protein] + a 2'-deoxyguanosine in DNA</text>
        <dbReference type="Rhea" id="RHEA:24000"/>
        <dbReference type="Rhea" id="RHEA-COMP:10131"/>
        <dbReference type="Rhea" id="RHEA-COMP:10132"/>
        <dbReference type="Rhea" id="RHEA-COMP:11367"/>
        <dbReference type="Rhea" id="RHEA-COMP:11368"/>
        <dbReference type="ChEBI" id="CHEBI:29950"/>
        <dbReference type="ChEBI" id="CHEBI:82612"/>
        <dbReference type="ChEBI" id="CHEBI:85445"/>
        <dbReference type="ChEBI" id="CHEBI:85448"/>
        <dbReference type="EC" id="2.1.1.63"/>
    </reaction>
</comment>
<dbReference type="GO" id="GO:0005737">
    <property type="term" value="C:cytoplasm"/>
    <property type="evidence" value="ECO:0007669"/>
    <property type="project" value="UniProtKB-SubCell"/>
</dbReference>
<comment type="subcellular location">
    <subcellularLocation>
        <location evidence="9">Cytoplasm</location>
    </subcellularLocation>
</comment>
<evidence type="ECO:0000256" key="3">
    <source>
        <dbReference type="ARBA" id="ARBA00022490"/>
    </source>
</evidence>
<organism evidence="11 12">
    <name type="scientific">Candidatus Scatomorpha intestinavium</name>
    <dbReference type="NCBI Taxonomy" id="2840922"/>
    <lineage>
        <taxon>Bacteria</taxon>
        <taxon>Bacillati</taxon>
        <taxon>Bacillota</taxon>
        <taxon>Clostridia</taxon>
        <taxon>Eubacteriales</taxon>
        <taxon>Candidatus Scatomorpha</taxon>
    </lineage>
</organism>
<evidence type="ECO:0000259" key="10">
    <source>
        <dbReference type="Pfam" id="PF01035"/>
    </source>
</evidence>
<dbReference type="PANTHER" id="PTHR10815:SF5">
    <property type="entry name" value="METHYLATED-DNA--PROTEIN-CYSTEINE METHYLTRANSFERASE"/>
    <property type="match status" value="1"/>
</dbReference>
<keyword evidence="7 9" id="KW-0234">DNA repair</keyword>
<dbReference type="GO" id="GO:0006307">
    <property type="term" value="P:DNA alkylation repair"/>
    <property type="evidence" value="ECO:0007669"/>
    <property type="project" value="UniProtKB-UniRule"/>
</dbReference>
<reference evidence="11" key="2">
    <citation type="journal article" date="2021" name="PeerJ">
        <title>Extensive microbial diversity within the chicken gut microbiome revealed by metagenomics and culture.</title>
        <authorList>
            <person name="Gilroy R."/>
            <person name="Ravi A."/>
            <person name="Getino M."/>
            <person name="Pursley I."/>
            <person name="Horton D.L."/>
            <person name="Alikhan N.F."/>
            <person name="Baker D."/>
            <person name="Gharbi K."/>
            <person name="Hall N."/>
            <person name="Watson M."/>
            <person name="Adriaenssens E.M."/>
            <person name="Foster-Nyarko E."/>
            <person name="Jarju S."/>
            <person name="Secka A."/>
            <person name="Antonio M."/>
            <person name="Oren A."/>
            <person name="Chaudhuri R.R."/>
            <person name="La Ragione R."/>
            <person name="Hildebrand F."/>
            <person name="Pallen M.J."/>
        </authorList>
    </citation>
    <scope>NUCLEOTIDE SEQUENCE</scope>
    <source>
        <strain evidence="11">ChiBcolR7-354</strain>
    </source>
</reference>
<dbReference type="PANTHER" id="PTHR10815">
    <property type="entry name" value="METHYLATED-DNA--PROTEIN-CYSTEINE METHYLTRANSFERASE"/>
    <property type="match status" value="1"/>
</dbReference>
<keyword evidence="3 9" id="KW-0963">Cytoplasm</keyword>
<dbReference type="Proteomes" id="UP000824262">
    <property type="component" value="Unassembled WGS sequence"/>
</dbReference>
<proteinExistence type="inferred from homology"/>
<gene>
    <name evidence="11" type="ORF">IAB77_01085</name>
</gene>
<dbReference type="Gene3D" id="3.30.160.70">
    <property type="entry name" value="Methylated DNA-protein cysteine methyltransferase domain"/>
    <property type="match status" value="1"/>
</dbReference>
<dbReference type="SUPFAM" id="SSF46767">
    <property type="entry name" value="Methylated DNA-protein cysteine methyltransferase, C-terminal domain"/>
    <property type="match status" value="1"/>
</dbReference>
<evidence type="ECO:0000256" key="7">
    <source>
        <dbReference type="ARBA" id="ARBA00023204"/>
    </source>
</evidence>
<evidence type="ECO:0000256" key="1">
    <source>
        <dbReference type="ARBA" id="ARBA00001286"/>
    </source>
</evidence>
<dbReference type="InterPro" id="IPR036631">
    <property type="entry name" value="MGMT_N_sf"/>
</dbReference>
<keyword evidence="4 9" id="KW-0489">Methyltransferase</keyword>
<evidence type="ECO:0000256" key="8">
    <source>
        <dbReference type="ARBA" id="ARBA00049348"/>
    </source>
</evidence>
<dbReference type="FunFam" id="1.10.10.10:FF:000214">
    <property type="entry name" value="Methylated-DNA--protein-cysteine methyltransferase"/>
    <property type="match status" value="1"/>
</dbReference>
<feature type="active site" description="Nucleophile; methyl group acceptor" evidence="9">
    <location>
        <position position="143"/>
    </location>
</feature>
<dbReference type="AlphaFoldDB" id="A0A9D0ZC56"/>
<dbReference type="InterPro" id="IPR001497">
    <property type="entry name" value="MethylDNA_cys_MeTrfase_AS"/>
</dbReference>
<dbReference type="Pfam" id="PF01035">
    <property type="entry name" value="DNA_binding_1"/>
    <property type="match status" value="1"/>
</dbReference>
<dbReference type="GO" id="GO:0032259">
    <property type="term" value="P:methylation"/>
    <property type="evidence" value="ECO:0007669"/>
    <property type="project" value="UniProtKB-KW"/>
</dbReference>
<dbReference type="PROSITE" id="PS00374">
    <property type="entry name" value="MGMT"/>
    <property type="match status" value="1"/>
</dbReference>
<accession>A0A9D0ZC56</accession>